<gene>
    <name evidence="1" type="ORF">BAZ10_01400</name>
</gene>
<dbReference type="RefSeq" id="WP_078771516.1">
    <property type="nucleotide sequence ID" value="NZ_CBCSBR010000064.1"/>
</dbReference>
<reference evidence="1 2" key="1">
    <citation type="submission" date="2016-06" db="EMBL/GenBank/DDBJ databases">
        <title>Revisiting the taxonomy of the Elizabethkingia Genus based on Whole-Genome Sequencing, Optical Mapping, and MALDI-TOF.</title>
        <authorList>
            <person name="Nicholson A.C."/>
        </authorList>
    </citation>
    <scope>NUCLEOTIDE SEQUENCE [LARGE SCALE GENOMIC DNA]</scope>
    <source>
        <strain evidence="1 2">G4070</strain>
    </source>
</reference>
<name>A0A1T3MNR4_9FLAO</name>
<evidence type="ECO:0000313" key="2">
    <source>
        <dbReference type="Proteomes" id="UP000190813"/>
    </source>
</evidence>
<dbReference type="AlphaFoldDB" id="A0A1T3MNR4"/>
<proteinExistence type="predicted"/>
<dbReference type="Proteomes" id="UP000190813">
    <property type="component" value="Unassembled WGS sequence"/>
</dbReference>
<accession>A0A1T3MNR4</accession>
<sequence>MSKITIIGGDLIEEVGGSYKIYAKGGYEITSGKEIIFNAKGGIKYGTALSPPPPEVEAKCIVHFRPKNWKGEYGFCWFREKNKEISDSEEYDKMVGKYYQFKDSELLEEKPEKFQKILETYYTSDDRADFPDKDTTDTYLRFYIGDDNKWYKYRQKVIKSKDNTEEYEKTASETIHNFKKDPQYRDTNNSLQRLKDEYSSFQYPRKGKKDSVETVVYHGSYIALFPQTANYGKSEADIDMKISFLEEKKPDYLVFKVDGQPLKTDNSFIGIQQVKNEKSKNQEAAAQGGIIKIENPKEKETIKISCKTAENFTTDKKIEVYSVQIKEDKTEIETLAGCITMIAPVIRNINIAIVGVKSKITDDVSSKQVFGRPVDNWLIFFRKALGQALIKVNIIDKQNSKFIELDISNTPKFSATFGVTDGIITKTGGLKRLLDKKFTEDYSSISDTHFKLYFLDVGCGEPGEEGGRTLGFSNYGATSGVMFDGHNEATIAHECLHAMGLPHSFFHRNTSYVFKAMETNNIMDYSHMKVDPATKSEHTSKARYYIWKWQWEIVRGYSLLI</sequence>
<organism evidence="1 2">
    <name type="scientific">Elizabethkingia occulta</name>
    <dbReference type="NCBI Taxonomy" id="1867263"/>
    <lineage>
        <taxon>Bacteria</taxon>
        <taxon>Pseudomonadati</taxon>
        <taxon>Bacteroidota</taxon>
        <taxon>Flavobacteriia</taxon>
        <taxon>Flavobacteriales</taxon>
        <taxon>Weeksellaceae</taxon>
        <taxon>Elizabethkingia</taxon>
    </lineage>
</organism>
<comment type="caution">
    <text evidence="1">The sequence shown here is derived from an EMBL/GenBank/DDBJ whole genome shotgun (WGS) entry which is preliminary data.</text>
</comment>
<dbReference type="SUPFAM" id="SSF55486">
    <property type="entry name" value="Metalloproteases ('zincins'), catalytic domain"/>
    <property type="match status" value="1"/>
</dbReference>
<evidence type="ECO:0000313" key="1">
    <source>
        <dbReference type="EMBL" id="OPC65920.1"/>
    </source>
</evidence>
<keyword evidence="2" id="KW-1185">Reference proteome</keyword>
<protein>
    <submittedName>
        <fullName evidence="1">Uncharacterized protein</fullName>
    </submittedName>
</protein>
<dbReference type="EMBL" id="MAHX01000013">
    <property type="protein sequence ID" value="OPC65920.1"/>
    <property type="molecule type" value="Genomic_DNA"/>
</dbReference>